<gene>
    <name evidence="1" type="ORF">AAF712_016895</name>
</gene>
<comment type="caution">
    <text evidence="1">The sequence shown here is derived from an EMBL/GenBank/DDBJ whole genome shotgun (WGS) entry which is preliminary data.</text>
</comment>
<reference evidence="1 2" key="1">
    <citation type="submission" date="2024-05" db="EMBL/GenBank/DDBJ databases">
        <title>A draft genome resource for the thread blight pathogen Marasmius tenuissimus strain MS-2.</title>
        <authorList>
            <person name="Yulfo-Soto G.E."/>
            <person name="Baruah I.K."/>
            <person name="Amoako-Attah I."/>
            <person name="Bukari Y."/>
            <person name="Meinhardt L.W."/>
            <person name="Bailey B.A."/>
            <person name="Cohen S.P."/>
        </authorList>
    </citation>
    <scope>NUCLEOTIDE SEQUENCE [LARGE SCALE GENOMIC DNA]</scope>
    <source>
        <strain evidence="1 2">MS-2</strain>
    </source>
</reference>
<dbReference type="Pfam" id="PF20414">
    <property type="entry name" value="DUF6698"/>
    <property type="match status" value="1"/>
</dbReference>
<dbReference type="EMBL" id="JBBXMP010001684">
    <property type="protein sequence ID" value="KAL0056501.1"/>
    <property type="molecule type" value="Genomic_DNA"/>
</dbReference>
<proteinExistence type="predicted"/>
<name>A0ABR2Z523_9AGAR</name>
<evidence type="ECO:0000313" key="2">
    <source>
        <dbReference type="Proteomes" id="UP001437256"/>
    </source>
</evidence>
<protein>
    <submittedName>
        <fullName evidence="1">Uncharacterized protein</fullName>
    </submittedName>
</protein>
<sequence length="121" mass="13874">MVGLPEDGDERDECLRHFDAFKERIGKEQLLKDLEDMLKHNLLKDMAEILNVSKKDSRAQDTRQLKAAALEFLQRFLSITSFDPPLSMHAPKNQRGTNHKQIARVMIPPEFVAEFNADPDA</sequence>
<accession>A0ABR2Z523</accession>
<dbReference type="InterPro" id="IPR046521">
    <property type="entry name" value="DUF6698"/>
</dbReference>
<organism evidence="1 2">
    <name type="scientific">Marasmius tenuissimus</name>
    <dbReference type="NCBI Taxonomy" id="585030"/>
    <lineage>
        <taxon>Eukaryota</taxon>
        <taxon>Fungi</taxon>
        <taxon>Dikarya</taxon>
        <taxon>Basidiomycota</taxon>
        <taxon>Agaricomycotina</taxon>
        <taxon>Agaricomycetes</taxon>
        <taxon>Agaricomycetidae</taxon>
        <taxon>Agaricales</taxon>
        <taxon>Marasmiineae</taxon>
        <taxon>Marasmiaceae</taxon>
        <taxon>Marasmius</taxon>
    </lineage>
</organism>
<dbReference type="Proteomes" id="UP001437256">
    <property type="component" value="Unassembled WGS sequence"/>
</dbReference>
<evidence type="ECO:0000313" key="1">
    <source>
        <dbReference type="EMBL" id="KAL0056501.1"/>
    </source>
</evidence>
<keyword evidence="2" id="KW-1185">Reference proteome</keyword>